<evidence type="ECO:0000256" key="1">
    <source>
        <dbReference type="SAM" id="Phobius"/>
    </source>
</evidence>
<keyword evidence="1" id="KW-0472">Membrane</keyword>
<gene>
    <name evidence="3" type="ORF">KGD83_01870</name>
</gene>
<feature type="domain" description="CAAX prenyl protease 2/Lysostaphin resistance protein A-like" evidence="2">
    <location>
        <begin position="105"/>
        <end position="196"/>
    </location>
</feature>
<evidence type="ECO:0000313" key="3">
    <source>
        <dbReference type="EMBL" id="QUX29372.1"/>
    </source>
</evidence>
<feature type="transmembrane region" description="Helical" evidence="1">
    <location>
        <begin position="70"/>
        <end position="91"/>
    </location>
</feature>
<dbReference type="PANTHER" id="PTHR39430">
    <property type="entry name" value="MEMBRANE-ASSOCIATED PROTEASE-RELATED"/>
    <property type="match status" value="1"/>
</dbReference>
<evidence type="ECO:0000313" key="4">
    <source>
        <dbReference type="Proteomes" id="UP000678016"/>
    </source>
</evidence>
<name>A0ABX8C4R6_9ACTN</name>
<keyword evidence="1" id="KW-1133">Transmembrane helix</keyword>
<accession>A0ABX8C4R6</accession>
<evidence type="ECO:0000259" key="2">
    <source>
        <dbReference type="Pfam" id="PF02517"/>
    </source>
</evidence>
<proteinExistence type="predicted"/>
<feature type="transmembrane region" description="Helical" evidence="1">
    <location>
        <begin position="236"/>
        <end position="254"/>
    </location>
</feature>
<dbReference type="Proteomes" id="UP000678016">
    <property type="component" value="Chromosome"/>
</dbReference>
<keyword evidence="1" id="KW-0812">Transmembrane</keyword>
<dbReference type="GO" id="GO:0008237">
    <property type="term" value="F:metallopeptidase activity"/>
    <property type="evidence" value="ECO:0007669"/>
    <property type="project" value="UniProtKB-KW"/>
</dbReference>
<dbReference type="RefSeq" id="WP_212642237.1">
    <property type="nucleotide sequence ID" value="NZ_CP074132.1"/>
</dbReference>
<dbReference type="InterPro" id="IPR003675">
    <property type="entry name" value="Rce1/LyrA-like_dom"/>
</dbReference>
<dbReference type="Pfam" id="PF02517">
    <property type="entry name" value="Rce1-like"/>
    <property type="match status" value="1"/>
</dbReference>
<keyword evidence="3" id="KW-0378">Hydrolase</keyword>
<reference evidence="4" key="1">
    <citation type="submission" date="2021-05" db="EMBL/GenBank/DDBJ databases">
        <title>Direct Submission.</title>
        <authorList>
            <person name="Li K."/>
            <person name="Gao J."/>
        </authorList>
    </citation>
    <scope>NUCLEOTIDE SEQUENCE [LARGE SCALE GENOMIC DNA]</scope>
    <source>
        <strain evidence="4">HDS12</strain>
    </source>
</reference>
<keyword evidence="3" id="KW-0645">Protease</keyword>
<keyword evidence="4" id="KW-1185">Reference proteome</keyword>
<dbReference type="EMBL" id="CP074132">
    <property type="protein sequence ID" value="QUX29372.1"/>
    <property type="molecule type" value="Genomic_DNA"/>
</dbReference>
<feature type="transmembrane region" description="Helical" evidence="1">
    <location>
        <begin position="160"/>
        <end position="180"/>
    </location>
</feature>
<protein>
    <submittedName>
        <fullName evidence="3">CPBP family intramembrane metalloprotease</fullName>
    </submittedName>
</protein>
<organism evidence="3 4">
    <name type="scientific">Nocardiopsis akebiae</name>
    <dbReference type="NCBI Taxonomy" id="2831968"/>
    <lineage>
        <taxon>Bacteria</taxon>
        <taxon>Bacillati</taxon>
        <taxon>Actinomycetota</taxon>
        <taxon>Actinomycetes</taxon>
        <taxon>Streptosporangiales</taxon>
        <taxon>Nocardiopsidaceae</taxon>
        <taxon>Nocardiopsis</taxon>
    </lineage>
</organism>
<feature type="transmembrane region" description="Helical" evidence="1">
    <location>
        <begin position="192"/>
        <end position="209"/>
    </location>
</feature>
<feature type="transmembrane region" description="Helical" evidence="1">
    <location>
        <begin position="103"/>
        <end position="123"/>
    </location>
</feature>
<keyword evidence="3" id="KW-0482">Metalloprotease</keyword>
<dbReference type="PANTHER" id="PTHR39430:SF1">
    <property type="entry name" value="PROTEASE"/>
    <property type="match status" value="1"/>
</dbReference>
<feature type="transmembrane region" description="Helical" evidence="1">
    <location>
        <begin position="135"/>
        <end position="154"/>
    </location>
</feature>
<feature type="transmembrane region" description="Helical" evidence="1">
    <location>
        <begin position="28"/>
        <end position="49"/>
    </location>
</feature>
<sequence>MRLVWQLLAVAAVAFIGAQGVMAFQDTPWIALVLGLLVAVASVFVYRWVVRRTERRTVTELAWKGAVSSTSWGTLLGVGLFALVIVNIVFLGGYQVNGLGSPMSALGLVGFMAAVAVTEELMWRGVLFRIIEERTGSWIALALTGLAFGLVHLINPHATLWGAIAIAIEAGGMLTAAYIATRSLWLPIGLHFGWNIAGSAVFSTAVSGSDTPQGLLDVTISGPTIITGGDFGPEGSMYSVVFCVIVTVVLMWIARRRDRIVPVLRRGERLAATTTLPQ</sequence>